<dbReference type="RefSeq" id="XP_007680548.1">
    <property type="nucleotide sequence ID" value="XM_007682358.1"/>
</dbReference>
<accession>M2M6X6</accession>
<evidence type="ECO:0000313" key="1">
    <source>
        <dbReference type="EMBL" id="EMC92016.1"/>
    </source>
</evidence>
<keyword evidence="2" id="KW-1185">Reference proteome</keyword>
<dbReference type="KEGG" id="bcom:BAUCODRAFT_126034"/>
<reference evidence="1 2" key="1">
    <citation type="journal article" date="2012" name="PLoS Pathog.">
        <title>Diverse lifestyles and strategies of plant pathogenesis encoded in the genomes of eighteen Dothideomycetes fungi.</title>
        <authorList>
            <person name="Ohm R.A."/>
            <person name="Feau N."/>
            <person name="Henrissat B."/>
            <person name="Schoch C.L."/>
            <person name="Horwitz B.A."/>
            <person name="Barry K.W."/>
            <person name="Condon B.J."/>
            <person name="Copeland A.C."/>
            <person name="Dhillon B."/>
            <person name="Glaser F."/>
            <person name="Hesse C.N."/>
            <person name="Kosti I."/>
            <person name="LaButti K."/>
            <person name="Lindquist E.A."/>
            <person name="Lucas S."/>
            <person name="Salamov A.A."/>
            <person name="Bradshaw R.E."/>
            <person name="Ciuffetti L."/>
            <person name="Hamelin R.C."/>
            <person name="Kema G.H.J."/>
            <person name="Lawrence C."/>
            <person name="Scott J.A."/>
            <person name="Spatafora J.W."/>
            <person name="Turgeon B.G."/>
            <person name="de Wit P.J.G.M."/>
            <person name="Zhong S."/>
            <person name="Goodwin S.B."/>
            <person name="Grigoriev I.V."/>
        </authorList>
    </citation>
    <scope>NUCLEOTIDE SEQUENCE [LARGE SCALE GENOMIC DNA]</scope>
    <source>
        <strain evidence="1 2">UAMH 10762</strain>
    </source>
</reference>
<dbReference type="Proteomes" id="UP000011761">
    <property type="component" value="Unassembled WGS sequence"/>
</dbReference>
<dbReference type="GeneID" id="19108018"/>
<sequence>MALSMMAEAQVTVRHAPQSIFSVEVGLLLANLSKQSYEAFSLPSWTAPFTVSALSALDVPTSVISTSLALSRIPRRPSRMGVDLGFISHGLWCLGAQMLQAFRHSSLSDHPFPECRLPTH</sequence>
<organism evidence="1 2">
    <name type="scientific">Baudoinia panamericana (strain UAMH 10762)</name>
    <name type="common">Angels' share fungus</name>
    <name type="synonym">Baudoinia compniacensis (strain UAMH 10762)</name>
    <dbReference type="NCBI Taxonomy" id="717646"/>
    <lineage>
        <taxon>Eukaryota</taxon>
        <taxon>Fungi</taxon>
        <taxon>Dikarya</taxon>
        <taxon>Ascomycota</taxon>
        <taxon>Pezizomycotina</taxon>
        <taxon>Dothideomycetes</taxon>
        <taxon>Dothideomycetidae</taxon>
        <taxon>Mycosphaerellales</taxon>
        <taxon>Teratosphaeriaceae</taxon>
        <taxon>Baudoinia</taxon>
    </lineage>
</organism>
<dbReference type="AlphaFoldDB" id="M2M6X6"/>
<evidence type="ECO:0000313" key="2">
    <source>
        <dbReference type="Proteomes" id="UP000011761"/>
    </source>
</evidence>
<name>M2M6X6_BAUPA</name>
<gene>
    <name evidence="1" type="ORF">BAUCODRAFT_126034</name>
</gene>
<proteinExistence type="predicted"/>
<dbReference type="EMBL" id="KB445562">
    <property type="protein sequence ID" value="EMC92016.1"/>
    <property type="molecule type" value="Genomic_DNA"/>
</dbReference>
<protein>
    <submittedName>
        <fullName evidence="1">Uncharacterized protein</fullName>
    </submittedName>
</protein>
<dbReference type="HOGENOM" id="CLU_2049256_0_0_1"/>